<proteinExistence type="predicted"/>
<dbReference type="PANTHER" id="PTHR33095">
    <property type="entry name" value="OS07G0619500 PROTEIN"/>
    <property type="match status" value="1"/>
</dbReference>
<reference evidence="2" key="1">
    <citation type="submission" date="2015-07" db="EMBL/GenBank/DDBJ databases">
        <title>Transcriptome Assembly of Anthurium amnicola.</title>
        <authorList>
            <person name="Suzuki J."/>
        </authorList>
    </citation>
    <scope>NUCLEOTIDE SEQUENCE</scope>
</reference>
<gene>
    <name evidence="2" type="ORF">g.84079</name>
</gene>
<sequence>AAAAAAVEAGGEIGKAARLPLGKLMMEERDPPSTSSSEADELEGVPAENYCLWTPSSVPPSPDLGNRSHSTGDSSKRWRLRDLVIGRSHSDGRKKFFFLAPPHSSSSAETGEKACKSSSRDGGAAPSATPAAGGEKRKGKGKDRGAVRVVEMDMATAHRLYYGKGGAAGAAAAAAGDRRRSYLPYRQGLVGIFSNVNGGGGGGRPFHPI</sequence>
<dbReference type="EMBL" id="GDJX01013893">
    <property type="protein sequence ID" value="JAT54043.1"/>
    <property type="molecule type" value="Transcribed_RNA"/>
</dbReference>
<feature type="region of interest" description="Disordered" evidence="1">
    <location>
        <begin position="96"/>
        <end position="146"/>
    </location>
</feature>
<organism evidence="2">
    <name type="scientific">Anthurium amnicola</name>
    <dbReference type="NCBI Taxonomy" id="1678845"/>
    <lineage>
        <taxon>Eukaryota</taxon>
        <taxon>Viridiplantae</taxon>
        <taxon>Streptophyta</taxon>
        <taxon>Embryophyta</taxon>
        <taxon>Tracheophyta</taxon>
        <taxon>Spermatophyta</taxon>
        <taxon>Magnoliopsida</taxon>
        <taxon>Liliopsida</taxon>
        <taxon>Araceae</taxon>
        <taxon>Pothoideae</taxon>
        <taxon>Potheae</taxon>
        <taxon>Anthurium</taxon>
    </lineage>
</organism>
<feature type="compositionally biased region" description="Basic and acidic residues" evidence="1">
    <location>
        <begin position="110"/>
        <end position="119"/>
    </location>
</feature>
<feature type="region of interest" description="Disordered" evidence="1">
    <location>
        <begin position="1"/>
        <end position="80"/>
    </location>
</feature>
<feature type="non-terminal residue" evidence="2">
    <location>
        <position position="1"/>
    </location>
</feature>
<dbReference type="AlphaFoldDB" id="A0A1D1YHC1"/>
<dbReference type="PANTHER" id="PTHR33095:SF127">
    <property type="entry name" value="OS05G0578100 PROTEIN"/>
    <property type="match status" value="1"/>
</dbReference>
<dbReference type="InterPro" id="IPR012442">
    <property type="entry name" value="DUF1645_plant"/>
</dbReference>
<feature type="compositionally biased region" description="Low complexity" evidence="1">
    <location>
        <begin position="1"/>
        <end position="17"/>
    </location>
</feature>
<name>A0A1D1YHC1_9ARAE</name>
<feature type="compositionally biased region" description="Low complexity" evidence="1">
    <location>
        <begin position="122"/>
        <end position="133"/>
    </location>
</feature>
<evidence type="ECO:0000256" key="1">
    <source>
        <dbReference type="SAM" id="MobiDB-lite"/>
    </source>
</evidence>
<dbReference type="Pfam" id="PF07816">
    <property type="entry name" value="DUF1645"/>
    <property type="match status" value="1"/>
</dbReference>
<evidence type="ECO:0000313" key="2">
    <source>
        <dbReference type="EMBL" id="JAT54043.1"/>
    </source>
</evidence>
<accession>A0A1D1YHC1</accession>
<protein>
    <submittedName>
        <fullName evidence="2">Uncharacterized protein</fullName>
    </submittedName>
</protein>